<dbReference type="Gene3D" id="1.20.1420.30">
    <property type="entry name" value="NCX, central ion-binding region"/>
    <property type="match status" value="1"/>
</dbReference>
<feature type="transmembrane region" description="Helical" evidence="5">
    <location>
        <begin position="131"/>
        <end position="148"/>
    </location>
</feature>
<dbReference type="GO" id="GO:0005886">
    <property type="term" value="C:plasma membrane"/>
    <property type="evidence" value="ECO:0007669"/>
    <property type="project" value="TreeGrafter"/>
</dbReference>
<comment type="subcellular location">
    <subcellularLocation>
        <location evidence="1">Membrane</location>
        <topology evidence="1">Multi-pass membrane protein</topology>
    </subcellularLocation>
</comment>
<feature type="transmembrane region" description="Helical" evidence="5">
    <location>
        <begin position="109"/>
        <end position="125"/>
    </location>
</feature>
<feature type="transmembrane region" description="Helical" evidence="5">
    <location>
        <begin position="74"/>
        <end position="97"/>
    </location>
</feature>
<evidence type="ECO:0000256" key="5">
    <source>
        <dbReference type="SAM" id="Phobius"/>
    </source>
</evidence>
<dbReference type="GO" id="GO:0006874">
    <property type="term" value="P:intracellular calcium ion homeostasis"/>
    <property type="evidence" value="ECO:0007669"/>
    <property type="project" value="TreeGrafter"/>
</dbReference>
<evidence type="ECO:0000256" key="3">
    <source>
        <dbReference type="ARBA" id="ARBA00022989"/>
    </source>
</evidence>
<evidence type="ECO:0000256" key="2">
    <source>
        <dbReference type="ARBA" id="ARBA00022692"/>
    </source>
</evidence>
<evidence type="ECO:0000259" key="6">
    <source>
        <dbReference type="Pfam" id="PF01699"/>
    </source>
</evidence>
<dbReference type="PANTHER" id="PTHR10846:SF8">
    <property type="entry name" value="INNER MEMBRANE PROTEIN YRBG"/>
    <property type="match status" value="1"/>
</dbReference>
<feature type="domain" description="Sodium/calcium exchanger membrane region" evidence="6">
    <location>
        <begin position="174"/>
        <end position="314"/>
    </location>
</feature>
<keyword evidence="8" id="KW-1185">Reference proteome</keyword>
<evidence type="ECO:0000313" key="8">
    <source>
        <dbReference type="Proteomes" id="UP000681041"/>
    </source>
</evidence>
<keyword evidence="4 5" id="KW-0472">Membrane</keyword>
<proteinExistence type="predicted"/>
<dbReference type="InterPro" id="IPR004481">
    <property type="entry name" value="K/Na/Ca-exchanger"/>
</dbReference>
<dbReference type="GeneID" id="64820305"/>
<evidence type="ECO:0000256" key="4">
    <source>
        <dbReference type="ARBA" id="ARBA00023136"/>
    </source>
</evidence>
<organism evidence="7 8">
    <name type="scientific">Methanobacterium alkalithermotolerans</name>
    <dbReference type="NCBI Taxonomy" id="2731220"/>
    <lineage>
        <taxon>Archaea</taxon>
        <taxon>Methanobacteriati</taxon>
        <taxon>Methanobacteriota</taxon>
        <taxon>Methanomada group</taxon>
        <taxon>Methanobacteria</taxon>
        <taxon>Methanobacteriales</taxon>
        <taxon>Methanobacteriaceae</taxon>
        <taxon>Methanobacterium</taxon>
    </lineage>
</organism>
<dbReference type="GO" id="GO:0008273">
    <property type="term" value="F:calcium, potassium:sodium antiporter activity"/>
    <property type="evidence" value="ECO:0007669"/>
    <property type="project" value="TreeGrafter"/>
</dbReference>
<accession>A0A8T8K487</accession>
<evidence type="ECO:0000313" key="7">
    <source>
        <dbReference type="EMBL" id="QUH23348.1"/>
    </source>
</evidence>
<protein>
    <submittedName>
        <fullName evidence="7">Calcium/sodium antiporter</fullName>
    </submittedName>
</protein>
<keyword evidence="3 5" id="KW-1133">Transmembrane helix</keyword>
<feature type="transmembrane region" description="Helical" evidence="5">
    <location>
        <begin position="267"/>
        <end position="287"/>
    </location>
</feature>
<feature type="transmembrane region" description="Helical" evidence="5">
    <location>
        <begin position="208"/>
        <end position="227"/>
    </location>
</feature>
<gene>
    <name evidence="7" type="ORF">HYG87_06030</name>
</gene>
<dbReference type="Pfam" id="PF01699">
    <property type="entry name" value="Na_Ca_ex"/>
    <property type="match status" value="2"/>
</dbReference>
<dbReference type="PANTHER" id="PTHR10846">
    <property type="entry name" value="SODIUM/POTASSIUM/CALCIUM EXCHANGER"/>
    <property type="match status" value="1"/>
</dbReference>
<feature type="transmembrane region" description="Helical" evidence="5">
    <location>
        <begin position="35"/>
        <end position="54"/>
    </location>
</feature>
<dbReference type="Proteomes" id="UP000681041">
    <property type="component" value="Chromosome"/>
</dbReference>
<name>A0A8T8K487_9EURY</name>
<dbReference type="InterPro" id="IPR004837">
    <property type="entry name" value="NaCa_Exmemb"/>
</dbReference>
<feature type="transmembrane region" description="Helical" evidence="5">
    <location>
        <begin position="6"/>
        <end position="26"/>
    </location>
</feature>
<feature type="domain" description="Sodium/calcium exchanger membrane region" evidence="6">
    <location>
        <begin position="7"/>
        <end position="148"/>
    </location>
</feature>
<evidence type="ECO:0000256" key="1">
    <source>
        <dbReference type="ARBA" id="ARBA00004141"/>
    </source>
</evidence>
<dbReference type="GO" id="GO:0005262">
    <property type="term" value="F:calcium channel activity"/>
    <property type="evidence" value="ECO:0007669"/>
    <property type="project" value="TreeGrafter"/>
</dbReference>
<dbReference type="KEGG" id="meme:HYG87_06030"/>
<dbReference type="RefSeq" id="WP_211532305.1">
    <property type="nucleotide sequence ID" value="NZ_CP058560.1"/>
</dbReference>
<dbReference type="OrthoDB" id="142185at2157"/>
<feature type="transmembrane region" description="Helical" evidence="5">
    <location>
        <begin position="239"/>
        <end position="261"/>
    </location>
</feature>
<dbReference type="InterPro" id="IPR044880">
    <property type="entry name" value="NCX_ion-bd_dom_sf"/>
</dbReference>
<feature type="transmembrane region" description="Helical" evidence="5">
    <location>
        <begin position="174"/>
        <end position="196"/>
    </location>
</feature>
<sequence>MFFWLILVALFCIALVIVIKSANVFVDNLVEIGRFLGISPIILGVTVAAAGTSLPEFGSAIISVFTGNPDMGVGVVIGSNIWNICGIIGVSALLSCFITTNQEEIKRDGFMGLLAALVLISFMLLGFINQITGIVLILMYGAYLYFLIKNQQKYYNLHHHVDKAPEKTFNYKQLVWTILGFTGLIISCRLLVYSAVELAQLANIPEMIVGLFALAIGTSLAEMAVAITSAMKKMCSLSLGTVLGSNIFNILMGIGIPALFIEIPVDPLSVALDAPVLIGVTSLLLYFMRSDMKLTRVEGSLLLGIYAVYAFLRIIVFS</sequence>
<reference evidence="7" key="1">
    <citation type="submission" date="2020-07" db="EMBL/GenBank/DDBJ databases">
        <title>Methanobacterium. sp. MethCan genome.</title>
        <authorList>
            <person name="Postec A."/>
            <person name="Quemeneur M."/>
        </authorList>
    </citation>
    <scope>NUCLEOTIDE SEQUENCE</scope>
    <source>
        <strain evidence="7">MethCAN</strain>
    </source>
</reference>
<dbReference type="EMBL" id="CP058560">
    <property type="protein sequence ID" value="QUH23348.1"/>
    <property type="molecule type" value="Genomic_DNA"/>
</dbReference>
<keyword evidence="2 5" id="KW-0812">Transmembrane</keyword>
<dbReference type="NCBIfam" id="TIGR00367">
    <property type="entry name" value="calcium/sodium antiporter"/>
    <property type="match status" value="1"/>
</dbReference>
<dbReference type="AlphaFoldDB" id="A0A8T8K487"/>
<feature type="transmembrane region" description="Helical" evidence="5">
    <location>
        <begin position="299"/>
        <end position="317"/>
    </location>
</feature>